<proteinExistence type="predicted"/>
<organism evidence="1">
    <name type="scientific">Anguilla anguilla</name>
    <name type="common">European freshwater eel</name>
    <name type="synonym">Muraena anguilla</name>
    <dbReference type="NCBI Taxonomy" id="7936"/>
    <lineage>
        <taxon>Eukaryota</taxon>
        <taxon>Metazoa</taxon>
        <taxon>Chordata</taxon>
        <taxon>Craniata</taxon>
        <taxon>Vertebrata</taxon>
        <taxon>Euteleostomi</taxon>
        <taxon>Actinopterygii</taxon>
        <taxon>Neopterygii</taxon>
        <taxon>Teleostei</taxon>
        <taxon>Anguilliformes</taxon>
        <taxon>Anguillidae</taxon>
        <taxon>Anguilla</taxon>
    </lineage>
</organism>
<reference evidence="1" key="1">
    <citation type="submission" date="2014-11" db="EMBL/GenBank/DDBJ databases">
        <authorList>
            <person name="Amaro Gonzalez C."/>
        </authorList>
    </citation>
    <scope>NUCLEOTIDE SEQUENCE</scope>
</reference>
<name>A0A0E9X096_ANGAN</name>
<dbReference type="AlphaFoldDB" id="A0A0E9X096"/>
<dbReference type="EMBL" id="GBXM01013454">
    <property type="protein sequence ID" value="JAH95123.1"/>
    <property type="molecule type" value="Transcribed_RNA"/>
</dbReference>
<sequence>MGKSYIGHYQLLRSVIVQYVMCLENTVPGGNNQVQIEKCRFFFFFFKLVKSVAFGQKSSVQDLFSRIEQLTADS</sequence>
<reference evidence="1" key="2">
    <citation type="journal article" date="2015" name="Fish Shellfish Immunol.">
        <title>Early steps in the European eel (Anguilla anguilla)-Vibrio vulnificus interaction in the gills: Role of the RtxA13 toxin.</title>
        <authorList>
            <person name="Callol A."/>
            <person name="Pajuelo D."/>
            <person name="Ebbesson L."/>
            <person name="Teles M."/>
            <person name="MacKenzie S."/>
            <person name="Amaro C."/>
        </authorList>
    </citation>
    <scope>NUCLEOTIDE SEQUENCE</scope>
</reference>
<evidence type="ECO:0000313" key="1">
    <source>
        <dbReference type="EMBL" id="JAH95123.1"/>
    </source>
</evidence>
<protein>
    <submittedName>
        <fullName evidence="1">Uncharacterized protein</fullName>
    </submittedName>
</protein>
<accession>A0A0E9X096</accession>